<keyword evidence="1" id="KW-0472">Membrane</keyword>
<gene>
    <name evidence="2" type="ORF">SBAD_LOCUS6133</name>
</gene>
<name>A0A183IR86_9BILA</name>
<dbReference type="WBParaSite" id="SBAD_0000637101-mRNA-1">
    <property type="protein sequence ID" value="SBAD_0000637101-mRNA-1"/>
    <property type="gene ID" value="SBAD_0000637101"/>
</dbReference>
<keyword evidence="1" id="KW-1133">Transmembrane helix</keyword>
<organism evidence="4">
    <name type="scientific">Soboliphyme baturini</name>
    <dbReference type="NCBI Taxonomy" id="241478"/>
    <lineage>
        <taxon>Eukaryota</taxon>
        <taxon>Metazoa</taxon>
        <taxon>Ecdysozoa</taxon>
        <taxon>Nematoda</taxon>
        <taxon>Enoplea</taxon>
        <taxon>Dorylaimia</taxon>
        <taxon>Dioctophymatida</taxon>
        <taxon>Dioctophymatoidea</taxon>
        <taxon>Soboliphymatidae</taxon>
        <taxon>Soboliphyme</taxon>
    </lineage>
</organism>
<evidence type="ECO:0000256" key="1">
    <source>
        <dbReference type="SAM" id="Phobius"/>
    </source>
</evidence>
<dbReference type="EMBL" id="UZAM01009510">
    <property type="protein sequence ID" value="VDP09302.1"/>
    <property type="molecule type" value="Genomic_DNA"/>
</dbReference>
<reference evidence="2 3" key="2">
    <citation type="submission" date="2018-11" db="EMBL/GenBank/DDBJ databases">
        <authorList>
            <consortium name="Pathogen Informatics"/>
        </authorList>
    </citation>
    <scope>NUCLEOTIDE SEQUENCE [LARGE SCALE GENOMIC DNA]</scope>
</reference>
<evidence type="ECO:0000313" key="2">
    <source>
        <dbReference type="EMBL" id="VDP09302.1"/>
    </source>
</evidence>
<sequence length="109" mass="11676">MKVGRGTAALSLGSSSSFLSATLAQIVWRYVLTTLLFLGNILLFAMKANLSVAIIAMVNQTAITNQSGNSATEDFSLCHADDDVRTDSQTQETVSRALFLPMKPTHLAV</sequence>
<dbReference type="AlphaFoldDB" id="A0A183IR86"/>
<protein>
    <submittedName>
        <fullName evidence="2 4">Uncharacterized protein</fullName>
    </submittedName>
</protein>
<dbReference type="Proteomes" id="UP000270296">
    <property type="component" value="Unassembled WGS sequence"/>
</dbReference>
<evidence type="ECO:0000313" key="4">
    <source>
        <dbReference type="WBParaSite" id="SBAD_0000637101-mRNA-1"/>
    </source>
</evidence>
<accession>A0A183IR86</accession>
<feature type="transmembrane region" description="Helical" evidence="1">
    <location>
        <begin position="34"/>
        <end position="58"/>
    </location>
</feature>
<evidence type="ECO:0000313" key="3">
    <source>
        <dbReference type="Proteomes" id="UP000270296"/>
    </source>
</evidence>
<proteinExistence type="predicted"/>
<keyword evidence="1" id="KW-0812">Transmembrane</keyword>
<keyword evidence="3" id="KW-1185">Reference proteome</keyword>
<reference evidence="4" key="1">
    <citation type="submission" date="2016-06" db="UniProtKB">
        <authorList>
            <consortium name="WormBaseParasite"/>
        </authorList>
    </citation>
    <scope>IDENTIFICATION</scope>
</reference>